<accession>A0ABP0FHG2</accession>
<evidence type="ECO:0000259" key="6">
    <source>
        <dbReference type="PROSITE" id="PS50095"/>
    </source>
</evidence>
<dbReference type="Gene3D" id="2.60.60.20">
    <property type="entry name" value="PLAT/LH2 domain"/>
    <property type="match status" value="1"/>
</dbReference>
<evidence type="ECO:0000256" key="1">
    <source>
        <dbReference type="ARBA" id="ARBA00022723"/>
    </source>
</evidence>
<reference evidence="8 9" key="1">
    <citation type="submission" date="2024-02" db="EMBL/GenBank/DDBJ databases">
        <authorList>
            <person name="Daric V."/>
            <person name="Darras S."/>
        </authorList>
    </citation>
    <scope>NUCLEOTIDE SEQUENCE [LARGE SCALE GENOMIC DNA]</scope>
</reference>
<dbReference type="InterPro" id="IPR036226">
    <property type="entry name" value="LipOase_C_sf"/>
</dbReference>
<name>A0ABP0FHG2_CLALP</name>
<evidence type="ECO:0000259" key="7">
    <source>
        <dbReference type="PROSITE" id="PS51393"/>
    </source>
</evidence>
<keyword evidence="4" id="KW-0443">Lipid metabolism</keyword>
<dbReference type="SUPFAM" id="SSF49723">
    <property type="entry name" value="Lipase/lipooxygenase domain (PLAT/LH2 domain)"/>
    <property type="match status" value="1"/>
</dbReference>
<dbReference type="InterPro" id="IPR013819">
    <property type="entry name" value="LipOase_C"/>
</dbReference>
<feature type="domain" description="PLAT" evidence="6">
    <location>
        <begin position="19"/>
        <end position="136"/>
    </location>
</feature>
<keyword evidence="2" id="KW-0223">Dioxygenase</keyword>
<proteinExistence type="predicted"/>
<evidence type="ECO:0000313" key="9">
    <source>
        <dbReference type="Proteomes" id="UP001642483"/>
    </source>
</evidence>
<keyword evidence="9" id="KW-1185">Reference proteome</keyword>
<keyword evidence="1" id="KW-0479">Metal-binding</keyword>
<evidence type="ECO:0000256" key="2">
    <source>
        <dbReference type="ARBA" id="ARBA00022964"/>
    </source>
</evidence>
<comment type="caution">
    <text evidence="5">Lacks conserved residue(s) required for the propagation of feature annotation.</text>
</comment>
<dbReference type="PANTHER" id="PTHR11771">
    <property type="entry name" value="LIPOXYGENASE"/>
    <property type="match status" value="1"/>
</dbReference>
<dbReference type="Proteomes" id="UP001642483">
    <property type="component" value="Unassembled WGS sequence"/>
</dbReference>
<gene>
    <name evidence="8" type="ORF">CVLEPA_LOCUS9354</name>
</gene>
<organism evidence="8 9">
    <name type="scientific">Clavelina lepadiformis</name>
    <name type="common">Light-bulb sea squirt</name>
    <name type="synonym">Ascidia lepadiformis</name>
    <dbReference type="NCBI Taxonomy" id="159417"/>
    <lineage>
        <taxon>Eukaryota</taxon>
        <taxon>Metazoa</taxon>
        <taxon>Chordata</taxon>
        <taxon>Tunicata</taxon>
        <taxon>Ascidiacea</taxon>
        <taxon>Aplousobranchia</taxon>
        <taxon>Clavelinidae</taxon>
        <taxon>Clavelina</taxon>
    </lineage>
</organism>
<evidence type="ECO:0000313" key="8">
    <source>
        <dbReference type="EMBL" id="CAK8679089.1"/>
    </source>
</evidence>
<dbReference type="Pfam" id="PF00305">
    <property type="entry name" value="Lipoxygenase"/>
    <property type="match status" value="2"/>
</dbReference>
<evidence type="ECO:0000256" key="3">
    <source>
        <dbReference type="ARBA" id="ARBA00023002"/>
    </source>
</evidence>
<evidence type="ECO:0000256" key="5">
    <source>
        <dbReference type="PROSITE-ProRule" id="PRU00152"/>
    </source>
</evidence>
<evidence type="ECO:0000256" key="4">
    <source>
        <dbReference type="ARBA" id="ARBA00023098"/>
    </source>
</evidence>
<feature type="domain" description="Lipoxygenase" evidence="7">
    <location>
        <begin position="438"/>
        <end position="670"/>
    </location>
</feature>
<feature type="domain" description="Lipoxygenase" evidence="7">
    <location>
        <begin position="149"/>
        <end position="402"/>
    </location>
</feature>
<dbReference type="SMART" id="SM00308">
    <property type="entry name" value="LH2"/>
    <property type="match status" value="1"/>
</dbReference>
<keyword evidence="3" id="KW-0560">Oxidoreductase</keyword>
<dbReference type="Gene3D" id="1.20.245.10">
    <property type="entry name" value="Lipoxygenase-1, Domain 5"/>
    <property type="match status" value="2"/>
</dbReference>
<comment type="caution">
    <text evidence="8">The sequence shown here is derived from an EMBL/GenBank/DDBJ whole genome shotgun (WGS) entry which is preliminary data.</text>
</comment>
<dbReference type="Gene3D" id="3.10.450.60">
    <property type="match status" value="1"/>
</dbReference>
<dbReference type="InterPro" id="IPR036392">
    <property type="entry name" value="PLAT/LH2_dom_sf"/>
</dbReference>
<dbReference type="Pfam" id="PF01477">
    <property type="entry name" value="PLAT"/>
    <property type="match status" value="1"/>
</dbReference>
<dbReference type="PROSITE" id="PS51393">
    <property type="entry name" value="LIPOXYGENASE_3"/>
    <property type="match status" value="2"/>
</dbReference>
<dbReference type="SUPFAM" id="SSF48484">
    <property type="entry name" value="Lipoxigenase"/>
    <property type="match status" value="1"/>
</dbReference>
<dbReference type="PROSITE" id="PS50095">
    <property type="entry name" value="PLAT"/>
    <property type="match status" value="1"/>
</dbReference>
<dbReference type="InterPro" id="IPR001024">
    <property type="entry name" value="PLAT/LH2_dom"/>
</dbReference>
<protein>
    <submittedName>
        <fullName evidence="8">Uncharacterized protein</fullName>
    </submittedName>
</protein>
<dbReference type="EMBL" id="CAWYQH010000057">
    <property type="protein sequence ID" value="CAK8679089.1"/>
    <property type="molecule type" value="Genomic_DNA"/>
</dbReference>
<sequence>MGIIFSRRLEIEEVDVGKTWYRITTQTSHAYSKAGTKSKVSVNLLGKNGIKSTGYFELGNSNKFQAGKLEHFDVLVDDVGLPVVVKIQLADQSKVDEWFCDQITVTLMANGLQANFPVHDWVLNGTEVTRGDAKKYCVFYSDAVFLETAVLPQKVTDPYVQSLRKREIENNSSLFQWIARPNSGDSLWGLPRFVDSSRLDTLPLLFKRMTIRQIQRDKNYRSIGVQRLLNKIITCTCPMNSLESYHKMAEGYHLERQNLNYLDDWDTDEGMGRQVLTGINPLMVSRCTSLPDYFNVTNDDVKGFLSSNRMLEEEIQAEKIYISDYKELLEGVERNVVNGKELYCPDAVGLFYVNDEGKFLPIAIQLVPGDRDYLFTPEDNNRWLLAKMYFRCAGISQHLTVSAINHEAREILIRPESPGNQIISVCASALVRKTFETLTLDDLHIPNRLKKQGIDDPSLLPNNYYRDDALALWKIMDKFVGSVLRYYYKSDADVYEDHELQTWAEDVAKSGLGWHDGNTRGMPTRITTVDKLVEICLILMFTSSVQHAAVNFGQFQNYKFVPNSPSSMRLPPPKKTETVTDELIMESLPGANVAMKAAAFTFALSAFYPDEIYLGQYPDRLFNDIAVLEMMEEYRQALAEVSRKIRKRNESLKHPYTFLLPEFVPNNIAI</sequence>
<dbReference type="InterPro" id="IPR000907">
    <property type="entry name" value="LipOase"/>
</dbReference>